<name>A0A223HZ87_THETR</name>
<dbReference type="OMA" id="HDTAAWR"/>
<evidence type="ECO:0000313" key="2">
    <source>
        <dbReference type="Proteomes" id="UP000214975"/>
    </source>
</evidence>
<dbReference type="Pfam" id="PF12655">
    <property type="entry name" value="CDIF630_02480-like"/>
    <property type="match status" value="1"/>
</dbReference>
<dbReference type="InterPro" id="IPR024209">
    <property type="entry name" value="CDIF630_02480-like"/>
</dbReference>
<sequence>MIRKSKKYYKEPIEKHETAPWANIKENASKAKVPIPNEIEVINAKEWVDENEK</sequence>
<dbReference type="GeneID" id="93865567"/>
<protein>
    <submittedName>
        <fullName evidence="1">Uncharacterized protein</fullName>
    </submittedName>
</protein>
<reference evidence="1 2" key="1">
    <citation type="submission" date="2016-08" db="EMBL/GenBank/DDBJ databases">
        <title>A novel genetic cassette of butanologenic Thermoanaerobacterium thermosaccharolyticum that directly convert cellulose to butanol.</title>
        <authorList>
            <person name="Li T."/>
            <person name="He J."/>
        </authorList>
    </citation>
    <scope>NUCLEOTIDE SEQUENCE [LARGE SCALE GENOMIC DNA]</scope>
    <source>
        <strain evidence="1 2">TG57</strain>
    </source>
</reference>
<dbReference type="RefSeq" id="WP_013296885.1">
    <property type="nucleotide sequence ID" value="NZ_CP016893.1"/>
</dbReference>
<gene>
    <name evidence="1" type="ORF">Thert_01788</name>
</gene>
<evidence type="ECO:0000313" key="1">
    <source>
        <dbReference type="EMBL" id="AST57778.1"/>
    </source>
</evidence>
<proteinExistence type="predicted"/>
<dbReference type="Proteomes" id="UP000214975">
    <property type="component" value="Chromosome"/>
</dbReference>
<dbReference type="EMBL" id="CP016893">
    <property type="protein sequence ID" value="AST57778.1"/>
    <property type="molecule type" value="Genomic_DNA"/>
</dbReference>
<dbReference type="AlphaFoldDB" id="A0A223HZ87"/>
<organism evidence="1 2">
    <name type="scientific">Thermoanaerobacterium thermosaccharolyticum</name>
    <name type="common">Clostridium thermosaccharolyticum</name>
    <dbReference type="NCBI Taxonomy" id="1517"/>
    <lineage>
        <taxon>Bacteria</taxon>
        <taxon>Bacillati</taxon>
        <taxon>Bacillota</taxon>
        <taxon>Clostridia</taxon>
        <taxon>Thermoanaerobacterales</taxon>
        <taxon>Thermoanaerobacteraceae</taxon>
        <taxon>Thermoanaerobacterium</taxon>
    </lineage>
</organism>
<accession>A0A223HZ87</accession>